<evidence type="ECO:0000313" key="3">
    <source>
        <dbReference type="Proteomes" id="UP000008694"/>
    </source>
</evidence>
<dbReference type="HOGENOM" id="CLU_174281_0_0_1"/>
<dbReference type="Proteomes" id="UP000008694">
    <property type="component" value="Unassembled WGS sequence"/>
</dbReference>
<keyword evidence="3" id="KW-1185">Reference proteome</keyword>
<evidence type="ECO:0000256" key="1">
    <source>
        <dbReference type="SAM" id="MobiDB-lite"/>
    </source>
</evidence>
<feature type="compositionally biased region" description="Low complexity" evidence="1">
    <location>
        <begin position="20"/>
        <end position="42"/>
    </location>
</feature>
<protein>
    <submittedName>
        <fullName evidence="2">Predicted protein</fullName>
    </submittedName>
</protein>
<organism evidence="3">
    <name type="scientific">Arabidopsis lyrata subsp. lyrata</name>
    <name type="common">Lyre-leaved rock-cress</name>
    <dbReference type="NCBI Taxonomy" id="81972"/>
    <lineage>
        <taxon>Eukaryota</taxon>
        <taxon>Viridiplantae</taxon>
        <taxon>Streptophyta</taxon>
        <taxon>Embryophyta</taxon>
        <taxon>Tracheophyta</taxon>
        <taxon>Spermatophyta</taxon>
        <taxon>Magnoliopsida</taxon>
        <taxon>eudicotyledons</taxon>
        <taxon>Gunneridae</taxon>
        <taxon>Pentapetalae</taxon>
        <taxon>rosids</taxon>
        <taxon>malvids</taxon>
        <taxon>Brassicales</taxon>
        <taxon>Brassicaceae</taxon>
        <taxon>Camelineae</taxon>
        <taxon>Arabidopsis</taxon>
    </lineage>
</organism>
<dbReference type="EMBL" id="GL348808">
    <property type="protein sequence ID" value="EFH39095.1"/>
    <property type="molecule type" value="Genomic_DNA"/>
</dbReference>
<gene>
    <name evidence="2" type="ORF">ARALYDRAFT_920220</name>
</gene>
<sequence length="93" mass="10033">MPPGATGLSLNGATMPPRATGVSSNGATGVSSNGTSSSNSVTLEALMNAPARRDQPRLYPKKLNGVLWFKINPSINKNIRTTWQSNFMGRWWN</sequence>
<proteinExistence type="predicted"/>
<evidence type="ECO:0000313" key="2">
    <source>
        <dbReference type="EMBL" id="EFH39095.1"/>
    </source>
</evidence>
<dbReference type="AlphaFoldDB" id="D7MWI5"/>
<accession>D7MWI5</accession>
<dbReference type="Gramene" id="scaffold_12800001.1">
    <property type="protein sequence ID" value="scaffold_12800001.1"/>
    <property type="gene ID" value="scaffold_12800001.1"/>
</dbReference>
<feature type="region of interest" description="Disordered" evidence="1">
    <location>
        <begin position="1"/>
        <end position="54"/>
    </location>
</feature>
<name>D7MWI5_ARALL</name>
<reference evidence="3" key="1">
    <citation type="journal article" date="2011" name="Nat. Genet.">
        <title>The Arabidopsis lyrata genome sequence and the basis of rapid genome size change.</title>
        <authorList>
            <person name="Hu T.T."/>
            <person name="Pattyn P."/>
            <person name="Bakker E.G."/>
            <person name="Cao J."/>
            <person name="Cheng J.-F."/>
            <person name="Clark R.M."/>
            <person name="Fahlgren N."/>
            <person name="Fawcett J.A."/>
            <person name="Grimwood J."/>
            <person name="Gundlach H."/>
            <person name="Haberer G."/>
            <person name="Hollister J.D."/>
            <person name="Ossowski S."/>
            <person name="Ottilar R.P."/>
            <person name="Salamov A.A."/>
            <person name="Schneeberger K."/>
            <person name="Spannagl M."/>
            <person name="Wang X."/>
            <person name="Yang L."/>
            <person name="Nasrallah M.E."/>
            <person name="Bergelson J."/>
            <person name="Carrington J.C."/>
            <person name="Gaut B.S."/>
            <person name="Schmutz J."/>
            <person name="Mayer K.F.X."/>
            <person name="Van de Peer Y."/>
            <person name="Grigoriev I.V."/>
            <person name="Nordborg M."/>
            <person name="Weigel D."/>
            <person name="Guo Y.-L."/>
        </authorList>
    </citation>
    <scope>NUCLEOTIDE SEQUENCE [LARGE SCALE GENOMIC DNA]</scope>
    <source>
        <strain evidence="3">cv. MN47</strain>
    </source>
</reference>